<comment type="caution">
    <text evidence="3">The sequence shown here is derived from an EMBL/GenBank/DDBJ whole genome shotgun (WGS) entry which is preliminary data.</text>
</comment>
<dbReference type="EMBL" id="QFZK01000030">
    <property type="protein sequence ID" value="RFO94800.1"/>
    <property type="molecule type" value="Genomic_DNA"/>
</dbReference>
<dbReference type="Pfam" id="PF14020">
    <property type="entry name" value="DUF4236"/>
    <property type="match status" value="1"/>
</dbReference>
<evidence type="ECO:0000256" key="1">
    <source>
        <dbReference type="SAM" id="Phobius"/>
    </source>
</evidence>
<accession>A0A3E1R7W6</accession>
<dbReference type="InterPro" id="IPR025330">
    <property type="entry name" value="DUF4236"/>
</dbReference>
<keyword evidence="1" id="KW-0472">Membrane</keyword>
<proteinExistence type="predicted"/>
<dbReference type="AlphaFoldDB" id="A0A3E1R7W6"/>
<dbReference type="OrthoDB" id="5450120at2"/>
<protein>
    <submittedName>
        <fullName evidence="3">DUF4236 domain-containing protein</fullName>
    </submittedName>
</protein>
<keyword evidence="4" id="KW-1185">Reference proteome</keyword>
<reference evidence="3 4" key="1">
    <citation type="submission" date="2018-05" db="EMBL/GenBank/DDBJ databases">
        <title>Rhodoferax soyangensis sp.nov., isolated from an oligotrophic freshwater lake.</title>
        <authorList>
            <person name="Park M."/>
        </authorList>
    </citation>
    <scope>NUCLEOTIDE SEQUENCE [LARGE SCALE GENOMIC DNA]</scope>
    <source>
        <strain evidence="3 4">IMCC26218</strain>
    </source>
</reference>
<keyword evidence="1" id="KW-0812">Transmembrane</keyword>
<feature type="domain" description="DUF4236" evidence="2">
    <location>
        <begin position="3"/>
        <end position="56"/>
    </location>
</feature>
<name>A0A3E1R7W6_9BURK</name>
<feature type="transmembrane region" description="Helical" evidence="1">
    <location>
        <begin position="83"/>
        <end position="101"/>
    </location>
</feature>
<keyword evidence="1" id="KW-1133">Transmembrane helix</keyword>
<organism evidence="3 4">
    <name type="scientific">Rhodoferax lacus</name>
    <dbReference type="NCBI Taxonomy" id="2184758"/>
    <lineage>
        <taxon>Bacteria</taxon>
        <taxon>Pseudomonadati</taxon>
        <taxon>Pseudomonadota</taxon>
        <taxon>Betaproteobacteria</taxon>
        <taxon>Burkholderiales</taxon>
        <taxon>Comamonadaceae</taxon>
        <taxon>Rhodoferax</taxon>
    </lineage>
</organism>
<dbReference type="Proteomes" id="UP000260665">
    <property type="component" value="Unassembled WGS sequence"/>
</dbReference>
<evidence type="ECO:0000313" key="3">
    <source>
        <dbReference type="EMBL" id="RFO94800.1"/>
    </source>
</evidence>
<evidence type="ECO:0000259" key="2">
    <source>
        <dbReference type="Pfam" id="PF14020"/>
    </source>
</evidence>
<sequence>MSFRFRKTIKLFPGVKINLSQSGISTSIGVPGATVNIGKNGTRTTVGLPGTGISYSKKVSGPAGQQVHQQAFATIMEEGDGSWFLWFIAAVAVGMVIYGLASSR</sequence>
<dbReference type="RefSeq" id="WP_117180250.1">
    <property type="nucleotide sequence ID" value="NZ_QFZK01000030.1"/>
</dbReference>
<evidence type="ECO:0000313" key="4">
    <source>
        <dbReference type="Proteomes" id="UP000260665"/>
    </source>
</evidence>
<gene>
    <name evidence="3" type="ORF">DIC66_21550</name>
</gene>